<proteinExistence type="inferred from homology"/>
<keyword evidence="4" id="KW-1185">Reference proteome</keyword>
<dbReference type="InterPro" id="IPR010131">
    <property type="entry name" value="MdtP/NodT-like"/>
</dbReference>
<sequence>MKKLLNIYIITLVLFAIVSCTHQGAAKPWSQQNYTPHFSPPSDQIELNQSKTVAISANISLNKLKQIAALSNAGLKAAYLKWQSELLKVYAAGTLPDPQVSFTHYIDEVETRVGPQKQAISVMQKFPWFGKLDLKKAMQTHSARAAKESYEAIKLSLFKEIELLYFDFYYLQESLRIAEENKGLLASFEPIARNLIKTGKSSADLLKVQVELGKIQDQISGLKLRWTPLKSRLNEILNQAQSEAIDLIAHLPERLPLNEEKLMWQVKNNPQVKAYDYKSEALKNKVILARKNSYPDFSLGFKYIRTDDSDMDVDDNGKDPIMATFGFTLPINQRKYRTLEASANKELDSVRWSQLQHQRSLERRLSIAFFELEDNERVLKLYRDTLIPKNKQSLTITQQAYRNGKASFLDLIDIQRQLLAFQLMEQRSLSNIFKQEALIRELTSPSLDDKELN</sequence>
<keyword evidence="2" id="KW-0732">Signal</keyword>
<dbReference type="SUPFAM" id="SSF56954">
    <property type="entry name" value="Outer membrane efflux proteins (OEP)"/>
    <property type="match status" value="1"/>
</dbReference>
<dbReference type="Proteomes" id="UP001214250">
    <property type="component" value="Chromosome 1"/>
</dbReference>
<name>A0ABY7VNV0_9BACT</name>
<comment type="similarity">
    <text evidence="1">Belongs to the outer membrane factor (OMF) (TC 1.B.17) family.</text>
</comment>
<feature type="signal peptide" evidence="2">
    <location>
        <begin position="1"/>
        <end position="25"/>
    </location>
</feature>
<dbReference type="EMBL" id="CP117811">
    <property type="protein sequence ID" value="WDE95347.1"/>
    <property type="molecule type" value="Genomic_DNA"/>
</dbReference>
<feature type="chain" id="PRO_5045937090" evidence="2">
    <location>
        <begin position="26"/>
        <end position="453"/>
    </location>
</feature>
<evidence type="ECO:0000256" key="1">
    <source>
        <dbReference type="ARBA" id="ARBA00007613"/>
    </source>
</evidence>
<evidence type="ECO:0000256" key="2">
    <source>
        <dbReference type="SAM" id="SignalP"/>
    </source>
</evidence>
<dbReference type="PANTHER" id="PTHR30203">
    <property type="entry name" value="OUTER MEMBRANE CATION EFFLUX PROTEIN"/>
    <property type="match status" value="1"/>
</dbReference>
<dbReference type="Pfam" id="PF02321">
    <property type="entry name" value="OEP"/>
    <property type="match status" value="1"/>
</dbReference>
<dbReference type="InterPro" id="IPR003423">
    <property type="entry name" value="OMP_efflux"/>
</dbReference>
<dbReference type="PROSITE" id="PS51257">
    <property type="entry name" value="PROKAR_LIPOPROTEIN"/>
    <property type="match status" value="1"/>
</dbReference>
<organism evidence="3 4">
    <name type="scientific">Lentisphaera profundi</name>
    <dbReference type="NCBI Taxonomy" id="1658616"/>
    <lineage>
        <taxon>Bacteria</taxon>
        <taxon>Pseudomonadati</taxon>
        <taxon>Lentisphaerota</taxon>
        <taxon>Lentisphaeria</taxon>
        <taxon>Lentisphaerales</taxon>
        <taxon>Lentisphaeraceae</taxon>
        <taxon>Lentisphaera</taxon>
    </lineage>
</organism>
<evidence type="ECO:0000313" key="4">
    <source>
        <dbReference type="Proteomes" id="UP001214250"/>
    </source>
</evidence>
<dbReference type="Gene3D" id="1.20.1600.10">
    <property type="entry name" value="Outer membrane efflux proteins (OEP)"/>
    <property type="match status" value="1"/>
</dbReference>
<reference evidence="3 4" key="1">
    <citation type="submission" date="2023-02" db="EMBL/GenBank/DDBJ databases">
        <title>Genome sequence of Lentisphaera profundi SAORIC-696.</title>
        <authorList>
            <person name="Kim e."/>
            <person name="Cho J.-C."/>
            <person name="Choi A."/>
            <person name="Kang I."/>
        </authorList>
    </citation>
    <scope>NUCLEOTIDE SEQUENCE [LARGE SCALE GENOMIC DNA]</scope>
    <source>
        <strain evidence="3 4">SAORIC-696</strain>
    </source>
</reference>
<dbReference type="PANTHER" id="PTHR30203:SF24">
    <property type="entry name" value="BLR4935 PROTEIN"/>
    <property type="match status" value="1"/>
</dbReference>
<accession>A0ABY7VNV0</accession>
<dbReference type="RefSeq" id="WP_274148823.1">
    <property type="nucleotide sequence ID" value="NZ_CP117811.1"/>
</dbReference>
<protein>
    <submittedName>
        <fullName evidence="3">TolC family protein</fullName>
    </submittedName>
</protein>
<evidence type="ECO:0000313" key="3">
    <source>
        <dbReference type="EMBL" id="WDE95347.1"/>
    </source>
</evidence>
<gene>
    <name evidence="3" type="ORF">PQO03_06385</name>
</gene>